<gene>
    <name evidence="1" type="ORF">DXG03_001076</name>
</gene>
<protein>
    <submittedName>
        <fullName evidence="1">Uncharacterized protein</fullName>
    </submittedName>
</protein>
<name>A0A9P7GC25_9AGAR</name>
<organism evidence="1 2">
    <name type="scientific">Asterophora parasitica</name>
    <dbReference type="NCBI Taxonomy" id="117018"/>
    <lineage>
        <taxon>Eukaryota</taxon>
        <taxon>Fungi</taxon>
        <taxon>Dikarya</taxon>
        <taxon>Basidiomycota</taxon>
        <taxon>Agaricomycotina</taxon>
        <taxon>Agaricomycetes</taxon>
        <taxon>Agaricomycetidae</taxon>
        <taxon>Agaricales</taxon>
        <taxon>Tricholomatineae</taxon>
        <taxon>Lyophyllaceae</taxon>
        <taxon>Asterophora</taxon>
    </lineage>
</organism>
<dbReference type="AlphaFoldDB" id="A0A9P7GC25"/>
<feature type="non-terminal residue" evidence="1">
    <location>
        <position position="158"/>
    </location>
</feature>
<evidence type="ECO:0000313" key="2">
    <source>
        <dbReference type="Proteomes" id="UP000775547"/>
    </source>
</evidence>
<dbReference type="EMBL" id="JABCKV010000012">
    <property type="protein sequence ID" value="KAG5647121.1"/>
    <property type="molecule type" value="Genomic_DNA"/>
</dbReference>
<accession>A0A9P7GC25</accession>
<reference evidence="1" key="1">
    <citation type="submission" date="2020-07" db="EMBL/GenBank/DDBJ databases">
        <authorList>
            <person name="Nieuwenhuis M."/>
            <person name="Van De Peppel L.J.J."/>
        </authorList>
    </citation>
    <scope>NUCLEOTIDE SEQUENCE</scope>
    <source>
        <strain evidence="1">AP01</strain>
        <tissue evidence="1">Mycelium</tissue>
    </source>
</reference>
<proteinExistence type="predicted"/>
<reference evidence="1" key="2">
    <citation type="submission" date="2021-10" db="EMBL/GenBank/DDBJ databases">
        <title>Phylogenomics reveals ancestral predisposition of the termite-cultivated fungus Termitomyces towards a domesticated lifestyle.</title>
        <authorList>
            <person name="Auxier B."/>
            <person name="Grum-Grzhimaylo A."/>
            <person name="Cardenas M.E."/>
            <person name="Lodge J.D."/>
            <person name="Laessoe T."/>
            <person name="Pedersen O."/>
            <person name="Smith M.E."/>
            <person name="Kuyper T.W."/>
            <person name="Franco-Molano E.A."/>
            <person name="Baroni T.J."/>
            <person name="Aanen D.K."/>
        </authorList>
    </citation>
    <scope>NUCLEOTIDE SEQUENCE</scope>
    <source>
        <strain evidence="1">AP01</strain>
        <tissue evidence="1">Mycelium</tissue>
    </source>
</reference>
<keyword evidence="2" id="KW-1185">Reference proteome</keyword>
<dbReference type="Proteomes" id="UP000775547">
    <property type="component" value="Unassembled WGS sequence"/>
</dbReference>
<sequence length="158" mass="16767">MPEEWLVSLESLMSTLLTTTQSTGILALVDLVSLTASTPAAPTVVQVSPGMVQAATASIPFSTDLANLPTFLESYKVQVVADAKVETEAKLCPTVVSHLHPSLLPIYGGSHGTGHDFINACNFYVGLCPEQFPDDHITISWALTFMQQGQAADLAPPL</sequence>
<comment type="caution">
    <text evidence="1">The sequence shown here is derived from an EMBL/GenBank/DDBJ whole genome shotgun (WGS) entry which is preliminary data.</text>
</comment>
<evidence type="ECO:0000313" key="1">
    <source>
        <dbReference type="EMBL" id="KAG5647121.1"/>
    </source>
</evidence>